<dbReference type="SUPFAM" id="SSF81301">
    <property type="entry name" value="Nucleotidyltransferase"/>
    <property type="match status" value="1"/>
</dbReference>
<dbReference type="AlphaFoldDB" id="A0A3M9NN67"/>
<gene>
    <name evidence="2" type="ORF">EFY79_03655</name>
</gene>
<keyword evidence="3" id="KW-1185">Reference proteome</keyword>
<sequence>MWQEILKTLAYFDIFSYPLTGREILQFLPPSDEELFNEAIKTLLEEKIIFKIGGFYSLRNHQILADRRIEGNLRAIRQLKTAKQVATLLNNFPFVETVCVSGSLSKNFADGKSDIDFFIITEANRLWTARTCMHFLKKLSYLAGKQHWFCMNYYIDEKGMEIVEKNIFTAMEIVTLKPMTGLDCYKKFMMANSWTTDYFPQQKILFSSKNKLKKVFIRRMIEKIFRSKFGDRIEKRLMTLTDKRWKKKTQKNKLNDHGDKIAMLVSQHFSKPDPEIFQTKIIKEYEMRIQKLLASPQLFELEK</sequence>
<evidence type="ECO:0000313" key="3">
    <source>
        <dbReference type="Proteomes" id="UP000267223"/>
    </source>
</evidence>
<dbReference type="OrthoDB" id="645383at2"/>
<dbReference type="RefSeq" id="WP_123119330.1">
    <property type="nucleotide sequence ID" value="NZ_RJJR01000002.1"/>
</dbReference>
<proteinExistence type="predicted"/>
<reference evidence="2 3" key="1">
    <citation type="submission" date="2018-11" db="EMBL/GenBank/DDBJ databases">
        <title>Draft genome sequence of Ferruginibacter sp. BO-59.</title>
        <authorList>
            <person name="Im W.T."/>
        </authorList>
    </citation>
    <scope>NUCLEOTIDE SEQUENCE [LARGE SCALE GENOMIC DNA]</scope>
    <source>
        <strain evidence="2 3">BO-59</strain>
    </source>
</reference>
<dbReference type="InterPro" id="IPR043519">
    <property type="entry name" value="NT_sf"/>
</dbReference>
<name>A0A3M9NN67_9BACT</name>
<dbReference type="EMBL" id="RJJR01000002">
    <property type="protein sequence ID" value="RNI38767.1"/>
    <property type="molecule type" value="Genomic_DNA"/>
</dbReference>
<evidence type="ECO:0000313" key="2">
    <source>
        <dbReference type="EMBL" id="RNI38767.1"/>
    </source>
</evidence>
<dbReference type="Pfam" id="PF01909">
    <property type="entry name" value="NTP_transf_2"/>
    <property type="match status" value="1"/>
</dbReference>
<dbReference type="GO" id="GO:0016779">
    <property type="term" value="F:nucleotidyltransferase activity"/>
    <property type="evidence" value="ECO:0007669"/>
    <property type="project" value="InterPro"/>
</dbReference>
<dbReference type="Proteomes" id="UP000267223">
    <property type="component" value="Unassembled WGS sequence"/>
</dbReference>
<feature type="domain" description="Polymerase nucleotidyl transferase" evidence="1">
    <location>
        <begin position="89"/>
        <end position="145"/>
    </location>
</feature>
<dbReference type="InterPro" id="IPR002934">
    <property type="entry name" value="Polymerase_NTP_transf_dom"/>
</dbReference>
<comment type="caution">
    <text evidence="2">The sequence shown here is derived from an EMBL/GenBank/DDBJ whole genome shotgun (WGS) entry which is preliminary data.</text>
</comment>
<protein>
    <recommendedName>
        <fullName evidence="1">Polymerase nucleotidyl transferase domain-containing protein</fullName>
    </recommendedName>
</protein>
<accession>A0A3M9NN67</accession>
<evidence type="ECO:0000259" key="1">
    <source>
        <dbReference type="Pfam" id="PF01909"/>
    </source>
</evidence>
<organism evidence="2 3">
    <name type="scientific">Hanamia caeni</name>
    <dbReference type="NCBI Taxonomy" id="2294116"/>
    <lineage>
        <taxon>Bacteria</taxon>
        <taxon>Pseudomonadati</taxon>
        <taxon>Bacteroidota</taxon>
        <taxon>Chitinophagia</taxon>
        <taxon>Chitinophagales</taxon>
        <taxon>Chitinophagaceae</taxon>
        <taxon>Hanamia</taxon>
    </lineage>
</organism>